<dbReference type="OrthoDB" id="5608857at2"/>
<protein>
    <recommendedName>
        <fullName evidence="3">Type II secretion system pseudopilin TklG</fullName>
    </recommendedName>
</protein>
<dbReference type="RefSeq" id="WP_137733189.1">
    <property type="nucleotide sequence ID" value="NZ_BJCL01000005.1"/>
</dbReference>
<evidence type="ECO:0000313" key="2">
    <source>
        <dbReference type="Proteomes" id="UP000301751"/>
    </source>
</evidence>
<dbReference type="Proteomes" id="UP000301751">
    <property type="component" value="Unassembled WGS sequence"/>
</dbReference>
<organism evidence="1 2">
    <name type="scientific">Pseudaquabacterium pictum</name>
    <dbReference type="NCBI Taxonomy" id="2315236"/>
    <lineage>
        <taxon>Bacteria</taxon>
        <taxon>Pseudomonadati</taxon>
        <taxon>Pseudomonadota</taxon>
        <taxon>Betaproteobacteria</taxon>
        <taxon>Burkholderiales</taxon>
        <taxon>Sphaerotilaceae</taxon>
        <taxon>Pseudaquabacterium</taxon>
    </lineage>
</organism>
<reference evidence="2" key="1">
    <citation type="submission" date="2019-03" db="EMBL/GenBank/DDBJ databases">
        <title>Aquabacterium pictum sp.nov., the first bacteriochlorophyll a-containing freshwater bacterium in the genus Aquabacterium of the class Betaproteobacteria.</title>
        <authorList>
            <person name="Hirose S."/>
            <person name="Tank M."/>
            <person name="Hara E."/>
            <person name="Tamaki H."/>
            <person name="Takaichi S."/>
            <person name="Haruta S."/>
            <person name="Hanada S."/>
        </authorList>
    </citation>
    <scope>NUCLEOTIDE SEQUENCE [LARGE SCALE GENOMIC DNA]</scope>
    <source>
        <strain evidence="2">W35</strain>
    </source>
</reference>
<accession>A0A480APV3</accession>
<dbReference type="AlphaFoldDB" id="A0A480APV3"/>
<evidence type="ECO:0008006" key="3">
    <source>
        <dbReference type="Google" id="ProtNLM"/>
    </source>
</evidence>
<comment type="caution">
    <text evidence="1">The sequence shown here is derived from an EMBL/GenBank/DDBJ whole genome shotgun (WGS) entry which is preliminary data.</text>
</comment>
<proteinExistence type="predicted"/>
<sequence length="171" mass="18431">MPRPHAERGAALLAVLLAVLLLGMLQHAALSTAAVDRQREREAELLFIGAQFERAIASYVQASPRGAAQWPRDFDDLLADRRFPQPVAHLRRLWRDPFTGAADWVPIRVGNTLVGVHSRAQVVPLRTQGFGAGQGAFAAARSVADWRFVHTGVAAPLALPAPVTPAAPGLR</sequence>
<name>A0A480APV3_9BURK</name>
<evidence type="ECO:0000313" key="1">
    <source>
        <dbReference type="EMBL" id="GCL63461.1"/>
    </source>
</evidence>
<keyword evidence="2" id="KW-1185">Reference proteome</keyword>
<gene>
    <name evidence="1" type="ORF">AQPW35_25420</name>
</gene>
<dbReference type="EMBL" id="BJCL01000005">
    <property type="protein sequence ID" value="GCL63461.1"/>
    <property type="molecule type" value="Genomic_DNA"/>
</dbReference>